<dbReference type="InterPro" id="IPR018727">
    <property type="entry name" value="DUF2267"/>
</dbReference>
<gene>
    <name evidence="1" type="ORF">NA8A_17745</name>
</gene>
<accession>K2P112</accession>
<protein>
    <recommendedName>
        <fullName evidence="3">DUF2267 domain-containing protein</fullName>
    </recommendedName>
</protein>
<dbReference type="InterPro" id="IPR038282">
    <property type="entry name" value="DUF2267_sf"/>
</dbReference>
<evidence type="ECO:0000313" key="2">
    <source>
        <dbReference type="Proteomes" id="UP000007374"/>
    </source>
</evidence>
<dbReference type="eggNOG" id="COG5502">
    <property type="taxonomic scope" value="Bacteria"/>
</dbReference>
<sequence>MTVPMDYLYASRDFRRFLGSVKERAMLATNNQSYAVTRAVLHVFRSHLALRDVLVFAEILPPLLRVTFLEGLGAEHKPIAFPDRQTLLEEVKAVREPHNIAPDSAIDDVAEILRAEIGEATLRRVLGRMPQDAQAYWLAS</sequence>
<keyword evidence="2" id="KW-1185">Reference proteome</keyword>
<dbReference type="PATRIC" id="fig|1231190.3.peg.3667"/>
<dbReference type="Proteomes" id="UP000007374">
    <property type="component" value="Unassembled WGS sequence"/>
</dbReference>
<name>K2P112_9HYPH</name>
<dbReference type="AlphaFoldDB" id="K2P112"/>
<comment type="caution">
    <text evidence="1">The sequence shown here is derived from an EMBL/GenBank/DDBJ whole genome shotgun (WGS) entry which is preliminary data.</text>
</comment>
<proteinExistence type="predicted"/>
<dbReference type="Pfam" id="PF10025">
    <property type="entry name" value="DUF2267"/>
    <property type="match status" value="1"/>
</dbReference>
<dbReference type="STRING" id="721133.SAMN05216176_11266"/>
<organism evidence="1 2">
    <name type="scientific">Nitratireductor indicus C115</name>
    <dbReference type="NCBI Taxonomy" id="1231190"/>
    <lineage>
        <taxon>Bacteria</taxon>
        <taxon>Pseudomonadati</taxon>
        <taxon>Pseudomonadota</taxon>
        <taxon>Alphaproteobacteria</taxon>
        <taxon>Hyphomicrobiales</taxon>
        <taxon>Phyllobacteriaceae</taxon>
        <taxon>Nitratireductor</taxon>
    </lineage>
</organism>
<evidence type="ECO:0000313" key="1">
    <source>
        <dbReference type="EMBL" id="EKF41036.1"/>
    </source>
</evidence>
<dbReference type="EMBL" id="AMSI01000013">
    <property type="protein sequence ID" value="EKF41036.1"/>
    <property type="molecule type" value="Genomic_DNA"/>
</dbReference>
<dbReference type="Gene3D" id="1.10.490.110">
    <property type="entry name" value="Uncharacterized conserved protein DUF2267"/>
    <property type="match status" value="1"/>
</dbReference>
<reference evidence="1 2" key="1">
    <citation type="journal article" date="2012" name="J. Bacteriol.">
        <title>Genome Sequence of Nitratireductor indicus Type Strain C115.</title>
        <authorList>
            <person name="Lai Q."/>
            <person name="Li G."/>
            <person name="Yu Z."/>
            <person name="Shao Z."/>
        </authorList>
    </citation>
    <scope>NUCLEOTIDE SEQUENCE [LARGE SCALE GENOMIC DNA]</scope>
    <source>
        <strain evidence="1 2">C115</strain>
    </source>
</reference>
<evidence type="ECO:0008006" key="3">
    <source>
        <dbReference type="Google" id="ProtNLM"/>
    </source>
</evidence>